<evidence type="ECO:0000256" key="2">
    <source>
        <dbReference type="ARBA" id="ARBA00008725"/>
    </source>
</evidence>
<dbReference type="GO" id="GO:0042301">
    <property type="term" value="F:phosphate ion binding"/>
    <property type="evidence" value="ECO:0007669"/>
    <property type="project" value="InterPro"/>
</dbReference>
<sequence>MTKFRMSALSALVAVGVMGMAGAASADGVVGGGATLPEDLYNGPNNTDGILTGSVPDFEFYTGVGSGAGKRAFFNNDATEFDLAAGTTVDYAGSDSLVTATEAEDYADHLTLGEASFGPLIQVPSVLTSVTVPFNVPGLGTLDLTSEQLALIFADPAVVNWNDSGLAIPNAPATPITVVYRTDGSGTTEIFLRHLNAINPALVSQVSNSFSGTIDVSSPKYVGANGSDGVVTALGENDYSITYVSPDKVDYDNPAEVASINGDLPTEVNVQSALTGILPPILSARNDAVNWGIGYVASGVSPIANPAQGYPIVGATNLIFSQCYLDGADSNKIRTFFDQHYASGSTVNDAAITAGSFIKLPENWRSAVYNAFYTQSSALSVGNANVCNGKGRPL</sequence>
<dbReference type="SUPFAM" id="SSF53850">
    <property type="entry name" value="Periplasmic binding protein-like II"/>
    <property type="match status" value="1"/>
</dbReference>
<evidence type="ECO:0000259" key="9">
    <source>
        <dbReference type="Pfam" id="PF12849"/>
    </source>
</evidence>
<dbReference type="Pfam" id="PF12849">
    <property type="entry name" value="PBP_like_2"/>
    <property type="match status" value="1"/>
</dbReference>
<dbReference type="PANTHER" id="PTHR42996">
    <property type="entry name" value="PHOSPHATE-BINDING PROTEIN PSTS"/>
    <property type="match status" value="1"/>
</dbReference>
<dbReference type="Gene3D" id="3.40.190.10">
    <property type="entry name" value="Periplasmic binding protein-like II"/>
    <property type="match status" value="2"/>
</dbReference>
<feature type="domain" description="PBP" evidence="9">
    <location>
        <begin position="61"/>
        <end position="255"/>
    </location>
</feature>
<evidence type="ECO:0000256" key="7">
    <source>
        <dbReference type="PIRNR" id="PIRNR002756"/>
    </source>
</evidence>
<comment type="subunit">
    <text evidence="3 7">The complex is composed of two ATP-binding proteins (PstB), two transmembrane proteins (PstC and PstA) and a solute-binding protein (PstS).</text>
</comment>
<evidence type="ECO:0000256" key="8">
    <source>
        <dbReference type="SAM" id="SignalP"/>
    </source>
</evidence>
<dbReference type="GO" id="GO:0035435">
    <property type="term" value="P:phosphate ion transmembrane transport"/>
    <property type="evidence" value="ECO:0007669"/>
    <property type="project" value="InterPro"/>
</dbReference>
<dbReference type="InterPro" id="IPR005673">
    <property type="entry name" value="ABC_phos-bd_PstS"/>
</dbReference>
<dbReference type="InterPro" id="IPR050962">
    <property type="entry name" value="Phosphate-bind_PstS"/>
</dbReference>
<dbReference type="GO" id="GO:0043190">
    <property type="term" value="C:ATP-binding cassette (ABC) transporter complex"/>
    <property type="evidence" value="ECO:0007669"/>
    <property type="project" value="InterPro"/>
</dbReference>
<keyword evidence="8" id="KW-0732">Signal</keyword>
<evidence type="ECO:0000313" key="10">
    <source>
        <dbReference type="EMBL" id="SDS18462.1"/>
    </source>
</evidence>
<evidence type="ECO:0000256" key="4">
    <source>
        <dbReference type="ARBA" id="ARBA00021889"/>
    </source>
</evidence>
<keyword evidence="11" id="KW-1185">Reference proteome</keyword>
<evidence type="ECO:0000256" key="5">
    <source>
        <dbReference type="ARBA" id="ARBA00022448"/>
    </source>
</evidence>
<evidence type="ECO:0000256" key="3">
    <source>
        <dbReference type="ARBA" id="ARBA00011529"/>
    </source>
</evidence>
<feature type="chain" id="PRO_5009257281" description="Phosphate-binding protein PstS" evidence="8">
    <location>
        <begin position="27"/>
        <end position="394"/>
    </location>
</feature>
<feature type="signal peptide" evidence="8">
    <location>
        <begin position="1"/>
        <end position="26"/>
    </location>
</feature>
<reference evidence="11" key="1">
    <citation type="submission" date="2016-10" db="EMBL/GenBank/DDBJ databases">
        <authorList>
            <person name="Varghese N."/>
            <person name="Submissions S."/>
        </authorList>
    </citation>
    <scope>NUCLEOTIDE SEQUENCE [LARGE SCALE GENOMIC DNA]</scope>
    <source>
        <strain evidence="11">2SM5</strain>
    </source>
</reference>
<name>A0A1H1Q4N5_9GAMM</name>
<dbReference type="Proteomes" id="UP000243426">
    <property type="component" value="Chromosome I"/>
</dbReference>
<dbReference type="PIRSF" id="PIRSF002756">
    <property type="entry name" value="PstS"/>
    <property type="match status" value="1"/>
</dbReference>
<dbReference type="AlphaFoldDB" id="A0A1H1Q4N5"/>
<dbReference type="InterPro" id="IPR024370">
    <property type="entry name" value="PBP_domain"/>
</dbReference>
<organism evidence="10 11">
    <name type="scientific">Halopseudomonas litoralis</name>
    <dbReference type="NCBI Taxonomy" id="797277"/>
    <lineage>
        <taxon>Bacteria</taxon>
        <taxon>Pseudomonadati</taxon>
        <taxon>Pseudomonadota</taxon>
        <taxon>Gammaproteobacteria</taxon>
        <taxon>Pseudomonadales</taxon>
        <taxon>Pseudomonadaceae</taxon>
        <taxon>Halopseudomonas</taxon>
    </lineage>
</organism>
<dbReference type="RefSeq" id="WP_090272634.1">
    <property type="nucleotide sequence ID" value="NZ_LT629748.1"/>
</dbReference>
<evidence type="ECO:0000256" key="1">
    <source>
        <dbReference type="ARBA" id="ARBA00002841"/>
    </source>
</evidence>
<keyword evidence="5 7" id="KW-0813">Transport</keyword>
<dbReference type="EMBL" id="LT629748">
    <property type="protein sequence ID" value="SDS18462.1"/>
    <property type="molecule type" value="Genomic_DNA"/>
</dbReference>
<accession>A0A1H1Q4N5</accession>
<keyword evidence="6 7" id="KW-0592">Phosphate transport</keyword>
<comment type="similarity">
    <text evidence="2 7">Belongs to the PstS family.</text>
</comment>
<gene>
    <name evidence="10" type="ORF">SAMN05216198_1383</name>
</gene>
<protein>
    <recommendedName>
        <fullName evidence="4 7">Phosphate-binding protein PstS</fullName>
    </recommendedName>
</protein>
<evidence type="ECO:0000313" key="11">
    <source>
        <dbReference type="Proteomes" id="UP000243426"/>
    </source>
</evidence>
<dbReference type="PANTHER" id="PTHR42996:SF1">
    <property type="entry name" value="PHOSPHATE-BINDING PROTEIN PSTS"/>
    <property type="match status" value="1"/>
</dbReference>
<dbReference type="OrthoDB" id="9801510at2"/>
<proteinExistence type="inferred from homology"/>
<comment type="function">
    <text evidence="1 7">Part of the ABC transporter complex PstSACB involved in phosphate import.</text>
</comment>
<evidence type="ECO:0000256" key="6">
    <source>
        <dbReference type="ARBA" id="ARBA00022592"/>
    </source>
</evidence>